<dbReference type="EMBL" id="JAPDOG010000022">
    <property type="protein sequence ID" value="MCW3783615.1"/>
    <property type="molecule type" value="Genomic_DNA"/>
</dbReference>
<reference evidence="2 3" key="1">
    <citation type="submission" date="2022-10" db="EMBL/GenBank/DDBJ databases">
        <title>Defluviimonas sp. CAU 1641 isolated from mud.</title>
        <authorList>
            <person name="Kim W."/>
        </authorList>
    </citation>
    <scope>NUCLEOTIDE SEQUENCE [LARGE SCALE GENOMIC DNA]</scope>
    <source>
        <strain evidence="2 3">CAU 1641</strain>
    </source>
</reference>
<dbReference type="Gene3D" id="2.60.120.10">
    <property type="entry name" value="Jelly Rolls"/>
    <property type="match status" value="1"/>
</dbReference>
<dbReference type="SUPFAM" id="SSF51182">
    <property type="entry name" value="RmlC-like cupins"/>
    <property type="match status" value="1"/>
</dbReference>
<feature type="domain" description="(S)-ureidoglycine aminohydrolase cupin" evidence="1">
    <location>
        <begin position="45"/>
        <end position="113"/>
    </location>
</feature>
<organism evidence="2 3">
    <name type="scientific">Defluviimonas salinarum</name>
    <dbReference type="NCBI Taxonomy" id="2992147"/>
    <lineage>
        <taxon>Bacteria</taxon>
        <taxon>Pseudomonadati</taxon>
        <taxon>Pseudomonadota</taxon>
        <taxon>Alphaproteobacteria</taxon>
        <taxon>Rhodobacterales</taxon>
        <taxon>Paracoccaceae</taxon>
        <taxon>Albidovulum</taxon>
    </lineage>
</organism>
<dbReference type="Proteomes" id="UP001207582">
    <property type="component" value="Unassembled WGS sequence"/>
</dbReference>
<dbReference type="PANTHER" id="PTHR40943">
    <property type="entry name" value="CYTOPLASMIC PROTEIN-RELATED"/>
    <property type="match status" value="1"/>
</dbReference>
<gene>
    <name evidence="2" type="ORF">OM960_18910</name>
</gene>
<dbReference type="Pfam" id="PF05899">
    <property type="entry name" value="Cupin_3"/>
    <property type="match status" value="1"/>
</dbReference>
<evidence type="ECO:0000259" key="1">
    <source>
        <dbReference type="Pfam" id="PF05899"/>
    </source>
</evidence>
<comment type="caution">
    <text evidence="2">The sequence shown here is derived from an EMBL/GenBank/DDBJ whole genome shotgun (WGS) entry which is preliminary data.</text>
</comment>
<accession>A0ABT3J7J0</accession>
<dbReference type="InterPro" id="IPR008579">
    <property type="entry name" value="UGlyAH_Cupin_dom"/>
</dbReference>
<name>A0ABT3J7J0_9RHOB</name>
<dbReference type="PANTHER" id="PTHR40943:SF1">
    <property type="entry name" value="CYTOPLASMIC PROTEIN"/>
    <property type="match status" value="1"/>
</dbReference>
<dbReference type="InterPro" id="IPR014710">
    <property type="entry name" value="RmlC-like_jellyroll"/>
</dbReference>
<evidence type="ECO:0000313" key="3">
    <source>
        <dbReference type="Proteomes" id="UP001207582"/>
    </source>
</evidence>
<evidence type="ECO:0000313" key="2">
    <source>
        <dbReference type="EMBL" id="MCW3783615.1"/>
    </source>
</evidence>
<sequence length="121" mass="13365">MAPKCMVLSSTGPEGGLARVHDIDPAMVLSGSPNEHSASFASVDGKFDVGIFQADAYEERIENYPVAEVMVILEGQARLESDDGTVTELRRGDVAYIENGWTGYWRQSARMRKFTVMYTPD</sequence>
<proteinExistence type="predicted"/>
<dbReference type="InterPro" id="IPR011051">
    <property type="entry name" value="RmlC_Cupin_sf"/>
</dbReference>
<protein>
    <submittedName>
        <fullName evidence="2">Cupin domain-containing protein</fullName>
    </submittedName>
</protein>
<keyword evidence="3" id="KW-1185">Reference proteome</keyword>